<evidence type="ECO:0000256" key="1">
    <source>
        <dbReference type="SAM" id="MobiDB-lite"/>
    </source>
</evidence>
<reference evidence="2 3" key="1">
    <citation type="submission" date="2018-05" db="EMBL/GenBank/DDBJ databases">
        <title>Genome sequencing and assembly of the regulated plant pathogen Lachnellula willkommii and related sister species for the development of diagnostic species identification markers.</title>
        <authorList>
            <person name="Giroux E."/>
            <person name="Bilodeau G."/>
        </authorList>
    </citation>
    <scope>NUCLEOTIDE SEQUENCE [LARGE SCALE GENOMIC DNA]</scope>
    <source>
        <strain evidence="2 3">CBS 268.59</strain>
    </source>
</reference>
<sequence>AGVLRTRNTLNDNVTASPLKTSRTHRLDRDIHRAIDLLVNKDDIREHVLLNTSTVAALQHLEAGENDEFLSAVLKDKLVASDMLVRIGRGPIFEDWHVKRLVFEAVVASNGDFDKGMADNAVAATAHYLANNGMVKSRVAGLGHPEWKSESEEGLQKYFDEIDASTTSSNIFKLFAQIILQFGTPANIASSTVEDLIARAALAYAIILQASTRAIEQLVRDTTAHAAKVSLDVSVIFAAITLGSSVAPSPYAALVVDSVEGVIQTVITNYVNDPVTAITAVASNLSDQFANYVLKPALAGDSVPGLFPGNASAASPAPPASTAGSEPPVQTPSPVTPAPIPAAGGGTPAGAGAGGKAGANATPTPALTPAAKRRQLGQLFQSKYQDYIGMLDTVHTPMRKI</sequence>
<dbReference type="Proteomes" id="UP000469558">
    <property type="component" value="Unassembled WGS sequence"/>
</dbReference>
<comment type="caution">
    <text evidence="2">The sequence shown here is derived from an EMBL/GenBank/DDBJ whole genome shotgun (WGS) entry which is preliminary data.</text>
</comment>
<feature type="compositionally biased region" description="Low complexity" evidence="1">
    <location>
        <begin position="310"/>
        <end position="328"/>
    </location>
</feature>
<dbReference type="AlphaFoldDB" id="A0A8T9C1I5"/>
<accession>A0A8T9C1I5</accession>
<dbReference type="EMBL" id="QGMK01001533">
    <property type="protein sequence ID" value="TVY67498.1"/>
    <property type="molecule type" value="Genomic_DNA"/>
</dbReference>
<feature type="non-terminal residue" evidence="2">
    <location>
        <position position="401"/>
    </location>
</feature>
<keyword evidence="3" id="KW-1185">Reference proteome</keyword>
<feature type="compositionally biased region" description="Gly residues" evidence="1">
    <location>
        <begin position="343"/>
        <end position="357"/>
    </location>
</feature>
<proteinExistence type="predicted"/>
<gene>
    <name evidence="2" type="ORF">LSUE1_G008234</name>
</gene>
<evidence type="ECO:0000313" key="2">
    <source>
        <dbReference type="EMBL" id="TVY67498.1"/>
    </source>
</evidence>
<dbReference type="OrthoDB" id="3548783at2759"/>
<feature type="region of interest" description="Disordered" evidence="1">
    <location>
        <begin position="310"/>
        <end position="366"/>
    </location>
</feature>
<evidence type="ECO:0000313" key="3">
    <source>
        <dbReference type="Proteomes" id="UP000469558"/>
    </source>
</evidence>
<name>A0A8T9C1I5_9HELO</name>
<organism evidence="2 3">
    <name type="scientific">Lachnellula suecica</name>
    <dbReference type="NCBI Taxonomy" id="602035"/>
    <lineage>
        <taxon>Eukaryota</taxon>
        <taxon>Fungi</taxon>
        <taxon>Dikarya</taxon>
        <taxon>Ascomycota</taxon>
        <taxon>Pezizomycotina</taxon>
        <taxon>Leotiomycetes</taxon>
        <taxon>Helotiales</taxon>
        <taxon>Lachnaceae</taxon>
        <taxon>Lachnellula</taxon>
    </lineage>
</organism>
<protein>
    <submittedName>
        <fullName evidence="2">Uncharacterized protein</fullName>
    </submittedName>
</protein>
<feature type="compositionally biased region" description="Pro residues" evidence="1">
    <location>
        <begin position="329"/>
        <end position="340"/>
    </location>
</feature>
<feature type="non-terminal residue" evidence="2">
    <location>
        <position position="1"/>
    </location>
</feature>